<dbReference type="AlphaFoldDB" id="A0A8J4Y972"/>
<keyword evidence="3" id="KW-1185">Reference proteome</keyword>
<dbReference type="InterPro" id="IPR043128">
    <property type="entry name" value="Rev_trsase/Diguanyl_cyclase"/>
</dbReference>
<dbReference type="Proteomes" id="UP000770661">
    <property type="component" value="Unassembled WGS sequence"/>
</dbReference>
<dbReference type="PANTHER" id="PTHR33050">
    <property type="entry name" value="REVERSE TRANSCRIPTASE DOMAIN-CONTAINING PROTEIN"/>
    <property type="match status" value="1"/>
</dbReference>
<name>A0A8J4Y972_CHIOP</name>
<evidence type="ECO:0000313" key="2">
    <source>
        <dbReference type="EMBL" id="KAG0718584.1"/>
    </source>
</evidence>
<dbReference type="Gene3D" id="3.10.10.10">
    <property type="entry name" value="HIV Type 1 Reverse Transcriptase, subunit A, domain 1"/>
    <property type="match status" value="1"/>
</dbReference>
<dbReference type="InterPro" id="IPR055475">
    <property type="entry name" value="DUF7047"/>
</dbReference>
<dbReference type="GO" id="GO:0071897">
    <property type="term" value="P:DNA biosynthetic process"/>
    <property type="evidence" value="ECO:0007669"/>
    <property type="project" value="UniProtKB-ARBA"/>
</dbReference>
<feature type="domain" description="DUF7047" evidence="1">
    <location>
        <begin position="370"/>
        <end position="431"/>
    </location>
</feature>
<dbReference type="Gene3D" id="3.30.70.270">
    <property type="match status" value="1"/>
</dbReference>
<dbReference type="OrthoDB" id="6375508at2759"/>
<dbReference type="InterPro" id="IPR052055">
    <property type="entry name" value="Hepadnavirus_pol/RT"/>
</dbReference>
<dbReference type="Pfam" id="PF23088">
    <property type="entry name" value="DUF7047"/>
    <property type="match status" value="1"/>
</dbReference>
<sequence length="463" mass="52266">MLVDTGCSRSIAHVSCCKAWKKGIVSMTTVSGEEWQCEGTGIVRFQFSGGAFTTVRVSVTAVKPLGFEFIPGMDGIKALDGVTVDARNGVRFGVEKSEFCAAANTVVAVDEREFSATYDPVTNSWTAAWKWSEGKEPDVLKNQVESYSVPPDARDLYEEELESWIKDGWLLPYDESQFGPAKGLIPLMAVVQHNKRKVRPVLDFRELNTYIDVFSADSDVCADRLREWRRQGVNVSMVDLVKAYLQIKIHDSLWPYQTVMFRGQRYCLTRLGFGLNVAPLVMKAVLNCVLSQDPDVRRGTSAYIDDILVNEDVVKTSRVEDHLRNFGLTSKPPIRGVNGARVLGLKVWGEQGGLVWRRDNEVNDVPSEITRRTVFSYCGKLVGHYPVCGWLRVATAFIKRRVNHLTERWDEVVADEELRRCLRETLDEVRKNDPVQGRWNVRGDKAKVWVDEAKVLSSTRCCS</sequence>
<dbReference type="InterPro" id="IPR043502">
    <property type="entry name" value="DNA/RNA_pol_sf"/>
</dbReference>
<accession>A0A8J4Y972</accession>
<evidence type="ECO:0000259" key="1">
    <source>
        <dbReference type="Pfam" id="PF23088"/>
    </source>
</evidence>
<comment type="caution">
    <text evidence="2">The sequence shown here is derived from an EMBL/GenBank/DDBJ whole genome shotgun (WGS) entry which is preliminary data.</text>
</comment>
<dbReference type="PANTHER" id="PTHR33050:SF7">
    <property type="entry name" value="RIBONUCLEASE H"/>
    <property type="match status" value="1"/>
</dbReference>
<gene>
    <name evidence="2" type="ORF">GWK47_052161</name>
</gene>
<dbReference type="SUPFAM" id="SSF56672">
    <property type="entry name" value="DNA/RNA polymerases"/>
    <property type="match status" value="1"/>
</dbReference>
<evidence type="ECO:0000313" key="3">
    <source>
        <dbReference type="Proteomes" id="UP000770661"/>
    </source>
</evidence>
<reference evidence="2" key="1">
    <citation type="submission" date="2020-07" db="EMBL/GenBank/DDBJ databases">
        <title>The High-quality genome of the commercially important snow crab, Chionoecetes opilio.</title>
        <authorList>
            <person name="Jeong J.-H."/>
            <person name="Ryu S."/>
        </authorList>
    </citation>
    <scope>NUCLEOTIDE SEQUENCE</scope>
    <source>
        <strain evidence="2">MADBK_172401_WGS</strain>
        <tissue evidence="2">Digestive gland</tissue>
    </source>
</reference>
<organism evidence="2 3">
    <name type="scientific">Chionoecetes opilio</name>
    <name type="common">Atlantic snow crab</name>
    <name type="synonym">Cancer opilio</name>
    <dbReference type="NCBI Taxonomy" id="41210"/>
    <lineage>
        <taxon>Eukaryota</taxon>
        <taxon>Metazoa</taxon>
        <taxon>Ecdysozoa</taxon>
        <taxon>Arthropoda</taxon>
        <taxon>Crustacea</taxon>
        <taxon>Multicrustacea</taxon>
        <taxon>Malacostraca</taxon>
        <taxon>Eumalacostraca</taxon>
        <taxon>Eucarida</taxon>
        <taxon>Decapoda</taxon>
        <taxon>Pleocyemata</taxon>
        <taxon>Brachyura</taxon>
        <taxon>Eubrachyura</taxon>
        <taxon>Majoidea</taxon>
        <taxon>Majidae</taxon>
        <taxon>Chionoecetes</taxon>
    </lineage>
</organism>
<proteinExistence type="predicted"/>
<protein>
    <recommendedName>
        <fullName evidence="1">DUF7047 domain-containing protein</fullName>
    </recommendedName>
</protein>
<dbReference type="EMBL" id="JACEEZ010015799">
    <property type="protein sequence ID" value="KAG0718584.1"/>
    <property type="molecule type" value="Genomic_DNA"/>
</dbReference>